<evidence type="ECO:0000256" key="1">
    <source>
        <dbReference type="ARBA" id="ARBA00006817"/>
    </source>
</evidence>
<dbReference type="SUPFAM" id="SSF55961">
    <property type="entry name" value="Bet v1-like"/>
    <property type="match status" value="1"/>
</dbReference>
<dbReference type="InterPro" id="IPR013538">
    <property type="entry name" value="ASHA1/2-like_C"/>
</dbReference>
<feature type="domain" description="Activator of Hsp90 ATPase homologue 1/2-like C-terminal" evidence="2">
    <location>
        <begin position="16"/>
        <end position="136"/>
    </location>
</feature>
<dbReference type="InterPro" id="IPR023393">
    <property type="entry name" value="START-like_dom_sf"/>
</dbReference>
<evidence type="ECO:0000313" key="4">
    <source>
        <dbReference type="Proteomes" id="UP000198757"/>
    </source>
</evidence>
<name>A0A1G6M2T9_NIADE</name>
<protein>
    <submittedName>
        <fullName evidence="3">Activator of Hsp90 ATPase homolog 1-like protein</fullName>
    </submittedName>
</protein>
<dbReference type="STRING" id="1285928.SAMN04487894_102539"/>
<dbReference type="Proteomes" id="UP000198757">
    <property type="component" value="Unassembled WGS sequence"/>
</dbReference>
<evidence type="ECO:0000313" key="3">
    <source>
        <dbReference type="EMBL" id="SDC49799.1"/>
    </source>
</evidence>
<sequence length="156" mass="17788">MNTPDFSVAIITDQAPEVVFRAVNNVAGWWTENIEGQTLQQGDAFEVRFGDVHYSRQQVTEMIPYKKVVWLITDSRLNFVQDPAEWTNTRIDFEILEEKGQTKLRFTHKGLHPAVECYSACSSVWTDYITNSLRNLITGGKGNPASREEPLPQPRS</sequence>
<organism evidence="3 4">
    <name type="scientific">Niabella drilacis (strain DSM 25811 / CCM 8410 / CCUG 62505 / LMG 26954 / E90)</name>
    <dbReference type="NCBI Taxonomy" id="1285928"/>
    <lineage>
        <taxon>Bacteria</taxon>
        <taxon>Pseudomonadati</taxon>
        <taxon>Bacteroidota</taxon>
        <taxon>Chitinophagia</taxon>
        <taxon>Chitinophagales</taxon>
        <taxon>Chitinophagaceae</taxon>
        <taxon>Niabella</taxon>
    </lineage>
</organism>
<dbReference type="RefSeq" id="WP_090389130.1">
    <property type="nucleotide sequence ID" value="NZ_FMZO01000002.1"/>
</dbReference>
<gene>
    <name evidence="3" type="ORF">SAMN04487894_102539</name>
</gene>
<proteinExistence type="inferred from homology"/>
<accession>A0A1G6M2T9</accession>
<dbReference type="OrthoDB" id="287565at2"/>
<reference evidence="4" key="1">
    <citation type="submission" date="2016-10" db="EMBL/GenBank/DDBJ databases">
        <authorList>
            <person name="Varghese N."/>
            <person name="Submissions S."/>
        </authorList>
    </citation>
    <scope>NUCLEOTIDE SEQUENCE [LARGE SCALE GENOMIC DNA]</scope>
    <source>
        <strain evidence="4">DSM 25811 / CCM 8410 / LMG 26954 / E90</strain>
    </source>
</reference>
<dbReference type="Pfam" id="PF08327">
    <property type="entry name" value="AHSA1"/>
    <property type="match status" value="1"/>
</dbReference>
<dbReference type="EMBL" id="FMZO01000002">
    <property type="protein sequence ID" value="SDC49799.1"/>
    <property type="molecule type" value="Genomic_DNA"/>
</dbReference>
<evidence type="ECO:0000259" key="2">
    <source>
        <dbReference type="Pfam" id="PF08327"/>
    </source>
</evidence>
<dbReference type="AlphaFoldDB" id="A0A1G6M2T9"/>
<dbReference type="Gene3D" id="3.30.530.20">
    <property type="match status" value="1"/>
</dbReference>
<comment type="similarity">
    <text evidence="1">Belongs to the AHA1 family.</text>
</comment>
<keyword evidence="4" id="KW-1185">Reference proteome</keyword>
<dbReference type="CDD" id="cd07814">
    <property type="entry name" value="SRPBCC_CalC_Aha1-like"/>
    <property type="match status" value="1"/>
</dbReference>